<feature type="transmembrane region" description="Helical" evidence="1">
    <location>
        <begin position="244"/>
        <end position="263"/>
    </location>
</feature>
<dbReference type="EMBL" id="CP125669">
    <property type="protein sequence ID" value="WHP05806.1"/>
    <property type="molecule type" value="Genomic_DNA"/>
</dbReference>
<gene>
    <name evidence="2" type="ORF">QLH32_17665</name>
</gene>
<reference evidence="2 3" key="1">
    <citation type="submission" date="2023-05" db="EMBL/GenBank/DDBJ databases">
        <title>The complete genome of Acinetobacter sp. nov KCTC 92772.</title>
        <authorList>
            <person name="Zhou G."/>
        </authorList>
    </citation>
    <scope>NUCLEOTIDE SEQUENCE [LARGE SCALE GENOMIC DNA]</scope>
    <source>
        <strain evidence="2 3">KCTC 92772</strain>
    </source>
</reference>
<organism evidence="2 3">
    <name type="scientific">Acinetobacter corruptisaponis</name>
    <dbReference type="NCBI Taxonomy" id="3045147"/>
    <lineage>
        <taxon>Bacteria</taxon>
        <taxon>Pseudomonadati</taxon>
        <taxon>Pseudomonadota</taxon>
        <taxon>Gammaproteobacteria</taxon>
        <taxon>Moraxellales</taxon>
        <taxon>Moraxellaceae</taxon>
        <taxon>Acinetobacter</taxon>
    </lineage>
</organism>
<dbReference type="RefSeq" id="WP_283267350.1">
    <property type="nucleotide sequence ID" value="NZ_CP125669.1"/>
</dbReference>
<name>A0ABY8S351_9GAMM</name>
<proteinExistence type="predicted"/>
<accession>A0ABY8S351</accession>
<protein>
    <submittedName>
        <fullName evidence="2">Uncharacterized protein</fullName>
    </submittedName>
</protein>
<evidence type="ECO:0000256" key="1">
    <source>
        <dbReference type="SAM" id="Phobius"/>
    </source>
</evidence>
<keyword evidence="1" id="KW-0812">Transmembrane</keyword>
<evidence type="ECO:0000313" key="3">
    <source>
        <dbReference type="Proteomes" id="UP001229836"/>
    </source>
</evidence>
<keyword evidence="3" id="KW-1185">Reference proteome</keyword>
<keyword evidence="1" id="KW-0472">Membrane</keyword>
<evidence type="ECO:0000313" key="2">
    <source>
        <dbReference type="EMBL" id="WHP05806.1"/>
    </source>
</evidence>
<dbReference type="Proteomes" id="UP001229836">
    <property type="component" value="Chromosome"/>
</dbReference>
<sequence length="351" mass="37893">MDKLIISETPIHIAKETIVHEIAWGGVTGNIVDQDDLNTVLDSFVDDLNNLTEEVETKASAAAVVQALTTKADLIDGVIPASQLPSYVDDVLVYPTWADFPVVGEAGKIYVTEDTNKTYRWSGSGYVVIADGVALGETATTAYRGDRGKAAYDHSLSQGNPHNATTSDIPEGNKLYFTENRVRQSTLTGLPSVVASPIVETDIFLNGFAKLQAQIDKLSVKWVSIEAISEWVNPNLSIASTDHGLRFAVIGGVLFVAGLFYLGGSDYNLCRLKPEYKMYNAAGVNGQNAVESVKCVTNTGLAANSFFTQCPSGNSITTIASTYTNIQYLRTSRLSDTMLVNGFLGKLIHYN</sequence>
<keyword evidence="1" id="KW-1133">Transmembrane helix</keyword>